<organism evidence="5 6">
    <name type="scientific">Dimorphilus gyrociliatus</name>
    <dbReference type="NCBI Taxonomy" id="2664684"/>
    <lineage>
        <taxon>Eukaryota</taxon>
        <taxon>Metazoa</taxon>
        <taxon>Spiralia</taxon>
        <taxon>Lophotrochozoa</taxon>
        <taxon>Annelida</taxon>
        <taxon>Polychaeta</taxon>
        <taxon>Polychaeta incertae sedis</taxon>
        <taxon>Dinophilidae</taxon>
        <taxon>Dimorphilus</taxon>
    </lineage>
</organism>
<gene>
    <name evidence="5" type="ORF">DGYR_LOCUS11719</name>
</gene>
<comment type="caution">
    <text evidence="5">The sequence shown here is derived from an EMBL/GenBank/DDBJ whole genome shotgun (WGS) entry which is preliminary data.</text>
</comment>
<dbReference type="OrthoDB" id="8171816at2759"/>
<evidence type="ECO:0000256" key="1">
    <source>
        <dbReference type="ARBA" id="ARBA00004496"/>
    </source>
</evidence>
<accession>A0A7I8W6F9</accession>
<dbReference type="Proteomes" id="UP000549394">
    <property type="component" value="Unassembled WGS sequence"/>
</dbReference>
<dbReference type="PANTHER" id="PTHR23254">
    <property type="entry name" value="EIF4G DOMAIN PROTEIN"/>
    <property type="match status" value="1"/>
</dbReference>
<feature type="domain" description="MIF4G" evidence="4">
    <location>
        <begin position="46"/>
        <end position="265"/>
    </location>
</feature>
<dbReference type="GO" id="GO:0003723">
    <property type="term" value="F:RNA binding"/>
    <property type="evidence" value="ECO:0007669"/>
    <property type="project" value="InterPro"/>
</dbReference>
<dbReference type="GO" id="GO:0006446">
    <property type="term" value="P:regulation of translational initiation"/>
    <property type="evidence" value="ECO:0007669"/>
    <property type="project" value="TreeGrafter"/>
</dbReference>
<reference evidence="5 6" key="1">
    <citation type="submission" date="2020-08" db="EMBL/GenBank/DDBJ databases">
        <authorList>
            <person name="Hejnol A."/>
        </authorList>
    </citation>
    <scope>NUCLEOTIDE SEQUENCE [LARGE SCALE GENOMIC DNA]</scope>
</reference>
<comment type="subcellular location">
    <subcellularLocation>
        <location evidence="1">Cytoplasm</location>
    </subcellularLocation>
</comment>
<evidence type="ECO:0000256" key="2">
    <source>
        <dbReference type="ARBA" id="ARBA00022490"/>
    </source>
</evidence>
<dbReference type="InterPro" id="IPR003890">
    <property type="entry name" value="MIF4G-like_typ-3"/>
</dbReference>
<dbReference type="PANTHER" id="PTHR23254:SF15">
    <property type="entry name" value="POLYADENYLATE-BINDING PROTEIN-INTERACTING PROTEIN 1"/>
    <property type="match status" value="1"/>
</dbReference>
<dbReference type="GO" id="GO:0008494">
    <property type="term" value="F:translation activator activity"/>
    <property type="evidence" value="ECO:0007669"/>
    <property type="project" value="TreeGrafter"/>
</dbReference>
<dbReference type="Pfam" id="PF02854">
    <property type="entry name" value="MIF4G"/>
    <property type="match status" value="1"/>
</dbReference>
<dbReference type="InterPro" id="IPR051367">
    <property type="entry name" value="mRNA_TranslReg/HistoneTransl"/>
</dbReference>
<dbReference type="GO" id="GO:0005737">
    <property type="term" value="C:cytoplasm"/>
    <property type="evidence" value="ECO:0007669"/>
    <property type="project" value="UniProtKB-SubCell"/>
</dbReference>
<protein>
    <submittedName>
        <fullName evidence="5">DgyrCDS12431</fullName>
    </submittedName>
</protein>
<dbReference type="EMBL" id="CAJFCJ010000020">
    <property type="protein sequence ID" value="CAD5124130.1"/>
    <property type="molecule type" value="Genomic_DNA"/>
</dbReference>
<keyword evidence="2" id="KW-0963">Cytoplasm</keyword>
<keyword evidence="6" id="KW-1185">Reference proteome</keyword>
<dbReference type="InterPro" id="IPR016024">
    <property type="entry name" value="ARM-type_fold"/>
</dbReference>
<name>A0A7I8W6F9_9ANNE</name>
<sequence length="382" mass="42271">MTSSLSAGAAIFVPRSLQSVAPAGDQHDSTAMTAVRTAMSSLTASPGSYHEVMPKLVNNLKNACKTNADVTAVVSYIFNLGVSTSSIRYTCARMFVYLNKHLSSTIIDGVDFRAHLINKCNEEAEKAMGAIGQPDKLDFLSGTILFMGEIFLNMISSTGSRMGEIGSKLNQIVQEIMKYAHNREMTRLEENVVIAVIDVIKMTGAILAQCEHFKKHGKSKEAGPPRLQDMLDWLFSPIENIIVSSKASRRIRMKLLSLVKLRANNFGLKNKSYDGICLETIDCPVFYYNAGHIYSLPEAVNTHNELYGDLPAYTENGEFTGGNLVDSRSLPPDINDFIPFEEDFVYNGYELVEEVIESDDGIDEEIAEAYEEFLAERNQPSS</sequence>
<dbReference type="Gene3D" id="1.25.40.180">
    <property type="match status" value="1"/>
</dbReference>
<proteinExistence type="predicted"/>
<dbReference type="SUPFAM" id="SSF48371">
    <property type="entry name" value="ARM repeat"/>
    <property type="match status" value="1"/>
</dbReference>
<evidence type="ECO:0000259" key="4">
    <source>
        <dbReference type="Pfam" id="PF02854"/>
    </source>
</evidence>
<evidence type="ECO:0000313" key="6">
    <source>
        <dbReference type="Proteomes" id="UP000549394"/>
    </source>
</evidence>
<evidence type="ECO:0000256" key="3">
    <source>
        <dbReference type="ARBA" id="ARBA00022845"/>
    </source>
</evidence>
<keyword evidence="3" id="KW-0810">Translation regulation</keyword>
<evidence type="ECO:0000313" key="5">
    <source>
        <dbReference type="EMBL" id="CAD5124130.1"/>
    </source>
</evidence>
<dbReference type="AlphaFoldDB" id="A0A7I8W6F9"/>